<dbReference type="InterPro" id="IPR050155">
    <property type="entry name" value="HAD-like_hydrolase_sf"/>
</dbReference>
<evidence type="ECO:0000256" key="2">
    <source>
        <dbReference type="ARBA" id="ARBA00022801"/>
    </source>
</evidence>
<keyword evidence="1" id="KW-0479">Metal-binding</keyword>
<dbReference type="InterPro" id="IPR023198">
    <property type="entry name" value="PGP-like_dom2"/>
</dbReference>
<organism evidence="5 6">
    <name type="scientific">Alcanivorax jadensis T9</name>
    <dbReference type="NCBI Taxonomy" id="1177181"/>
    <lineage>
        <taxon>Bacteria</taxon>
        <taxon>Pseudomonadati</taxon>
        <taxon>Pseudomonadota</taxon>
        <taxon>Gammaproteobacteria</taxon>
        <taxon>Oceanospirillales</taxon>
        <taxon>Alcanivoracaceae</taxon>
        <taxon>Alcanivorax</taxon>
    </lineage>
</organism>
<dbReference type="PANTHER" id="PTHR43434">
    <property type="entry name" value="PHOSPHOGLYCOLATE PHOSPHATASE"/>
    <property type="match status" value="1"/>
</dbReference>
<evidence type="ECO:0000313" key="5">
    <source>
        <dbReference type="EMBL" id="KGD61538.1"/>
    </source>
</evidence>
<dbReference type="InterPro" id="IPR041492">
    <property type="entry name" value="HAD_2"/>
</dbReference>
<dbReference type="RefSeq" id="WP_035246537.1">
    <property type="nucleotide sequence ID" value="NZ_ARXU01000004.1"/>
</dbReference>
<keyword evidence="6" id="KW-1185">Reference proteome</keyword>
<sequence>MEKLEAVYFDLDGTLIDTAPDFYTVLNTLLKQHGRPEVSYSAVRANVSNGARALTELGFGAGPEDTEFPPLLDELLNAYEQHLAVDTCLFPGMAETLDWLDVNGLPWGIVTNKPSRFTGPVLAGLHLDQRVSAAICPDHVKQRKPDPEGLLMAARQDGVTPAHCLYVGDHLRDIQAGQNAGMATAVAAFGYIDADDDPHDWQADYYLEQGSDLLPLLQTMNTRSTA</sequence>
<dbReference type="Proteomes" id="UP000029443">
    <property type="component" value="Unassembled WGS sequence"/>
</dbReference>
<evidence type="ECO:0000256" key="3">
    <source>
        <dbReference type="ARBA" id="ARBA00022842"/>
    </source>
</evidence>
<dbReference type="SFLD" id="SFLDG01135">
    <property type="entry name" value="C1.5.6:_HAD__Beta-PGM__Phospha"/>
    <property type="match status" value="1"/>
</dbReference>
<dbReference type="EMBL" id="ARXU01000004">
    <property type="protein sequence ID" value="KGD61538.1"/>
    <property type="molecule type" value="Genomic_DNA"/>
</dbReference>
<dbReference type="SFLD" id="SFLDG01129">
    <property type="entry name" value="C1.5:_HAD__Beta-PGM__Phosphata"/>
    <property type="match status" value="1"/>
</dbReference>
<comment type="caution">
    <text evidence="5">The sequence shown here is derived from an EMBL/GenBank/DDBJ whole genome shotgun (WGS) entry which is preliminary data.</text>
</comment>
<keyword evidence="3" id="KW-0460">Magnesium</keyword>
<dbReference type="PANTHER" id="PTHR43434:SF23">
    <property type="entry name" value="PHOSPHOGLYCOLATE PHOSPHATASE"/>
    <property type="match status" value="1"/>
</dbReference>
<dbReference type="Gene3D" id="3.40.50.1000">
    <property type="entry name" value="HAD superfamily/HAD-like"/>
    <property type="match status" value="1"/>
</dbReference>
<dbReference type="InterPro" id="IPR006439">
    <property type="entry name" value="HAD-SF_hydro_IA"/>
</dbReference>
<evidence type="ECO:0000256" key="4">
    <source>
        <dbReference type="ARBA" id="ARBA00023277"/>
    </source>
</evidence>
<dbReference type="NCBIfam" id="TIGR01549">
    <property type="entry name" value="HAD-SF-IA-v1"/>
    <property type="match status" value="1"/>
</dbReference>
<gene>
    <name evidence="5" type="ORF">T9A_01487</name>
</gene>
<dbReference type="Gene3D" id="1.10.150.240">
    <property type="entry name" value="Putative phosphatase, domain 2"/>
    <property type="match status" value="1"/>
</dbReference>
<reference evidence="5 6" key="1">
    <citation type="submission" date="2012-09" db="EMBL/GenBank/DDBJ databases">
        <title>Genome Sequence of alkane-degrading Bacterium Alcanivorax jadensis T9.</title>
        <authorList>
            <person name="Lai Q."/>
            <person name="Shao Z."/>
        </authorList>
    </citation>
    <scope>NUCLEOTIDE SEQUENCE [LARGE SCALE GENOMIC DNA]</scope>
    <source>
        <strain evidence="5 6">T9</strain>
    </source>
</reference>
<proteinExistence type="predicted"/>
<protein>
    <submittedName>
        <fullName evidence="5">Phosphoglycolate phosphatase</fullName>
    </submittedName>
</protein>
<keyword evidence="2" id="KW-0378">Hydrolase</keyword>
<dbReference type="SUPFAM" id="SSF56784">
    <property type="entry name" value="HAD-like"/>
    <property type="match status" value="1"/>
</dbReference>
<dbReference type="Pfam" id="PF13419">
    <property type="entry name" value="HAD_2"/>
    <property type="match status" value="1"/>
</dbReference>
<dbReference type="InterPro" id="IPR023214">
    <property type="entry name" value="HAD_sf"/>
</dbReference>
<name>A0ABR4WDJ2_9GAMM</name>
<dbReference type="SFLD" id="SFLDS00003">
    <property type="entry name" value="Haloacid_Dehalogenase"/>
    <property type="match status" value="1"/>
</dbReference>
<dbReference type="PRINTS" id="PR00413">
    <property type="entry name" value="HADHALOGNASE"/>
</dbReference>
<evidence type="ECO:0000313" key="6">
    <source>
        <dbReference type="Proteomes" id="UP000029443"/>
    </source>
</evidence>
<accession>A0ABR4WDJ2</accession>
<dbReference type="NCBIfam" id="TIGR01509">
    <property type="entry name" value="HAD-SF-IA-v3"/>
    <property type="match status" value="1"/>
</dbReference>
<keyword evidence="4" id="KW-0119">Carbohydrate metabolism</keyword>
<evidence type="ECO:0000256" key="1">
    <source>
        <dbReference type="ARBA" id="ARBA00022723"/>
    </source>
</evidence>
<dbReference type="InterPro" id="IPR036412">
    <property type="entry name" value="HAD-like_sf"/>
</dbReference>